<evidence type="ECO:0000256" key="1">
    <source>
        <dbReference type="SAM" id="MobiDB-lite"/>
    </source>
</evidence>
<evidence type="ECO:0000313" key="4">
    <source>
        <dbReference type="Proteomes" id="UP000604475"/>
    </source>
</evidence>
<feature type="region of interest" description="Disordered" evidence="1">
    <location>
        <begin position="1"/>
        <end position="80"/>
    </location>
</feature>
<feature type="transmembrane region" description="Helical" evidence="2">
    <location>
        <begin position="353"/>
        <end position="373"/>
    </location>
</feature>
<feature type="compositionally biased region" description="Basic and acidic residues" evidence="1">
    <location>
        <begin position="1"/>
        <end position="18"/>
    </location>
</feature>
<evidence type="ECO:0000256" key="2">
    <source>
        <dbReference type="SAM" id="Phobius"/>
    </source>
</evidence>
<evidence type="ECO:0008006" key="5">
    <source>
        <dbReference type="Google" id="ProtNLM"/>
    </source>
</evidence>
<gene>
    <name evidence="3" type="ORF">I7412_33835</name>
</gene>
<dbReference type="RefSeq" id="WP_203007291.1">
    <property type="nucleotide sequence ID" value="NZ_JADWYU010000147.1"/>
</dbReference>
<keyword evidence="2" id="KW-0472">Membrane</keyword>
<name>A0A937RUC5_9ACTN</name>
<keyword evidence="4" id="KW-1185">Reference proteome</keyword>
<proteinExistence type="predicted"/>
<organism evidence="3 4">
    <name type="scientific">Frankia nepalensis</name>
    <dbReference type="NCBI Taxonomy" id="1836974"/>
    <lineage>
        <taxon>Bacteria</taxon>
        <taxon>Bacillati</taxon>
        <taxon>Actinomycetota</taxon>
        <taxon>Actinomycetes</taxon>
        <taxon>Frankiales</taxon>
        <taxon>Frankiaceae</taxon>
        <taxon>Frankia</taxon>
    </lineage>
</organism>
<keyword evidence="2" id="KW-0812">Transmembrane</keyword>
<feature type="transmembrane region" description="Helical" evidence="2">
    <location>
        <begin position="274"/>
        <end position="294"/>
    </location>
</feature>
<evidence type="ECO:0000313" key="3">
    <source>
        <dbReference type="EMBL" id="MBL7632051.1"/>
    </source>
</evidence>
<comment type="caution">
    <text evidence="3">The sequence shown here is derived from an EMBL/GenBank/DDBJ whole genome shotgun (WGS) entry which is preliminary data.</text>
</comment>
<feature type="transmembrane region" description="Helical" evidence="2">
    <location>
        <begin position="84"/>
        <end position="107"/>
    </location>
</feature>
<sequence length="383" mass="40368">MSFQEADKFSTPRVRDDWEGNSATYGARADPRPGPVKGIPGSGPSVSRTRIDLGPDAIGAMPASPTNITNSGGRRRRPGRGRTAGVVVLCILGGLLCVTSLVARWVAGEVLDTNAYLRTVGPLADDPAIQDAVASQVAKAVGRQLEQRTSAQDPRSITGLVAEAVAGGAEGITHRVVLDFVRSEAFRNVWIDINRVAHANLVAVLEDRPGNLIAVDEDGLLTLDLGPVVAAVAQKLAVFGLPEDHLGSLSIPVRLTEISGISRARLAADWLARAAFWLPLLTLVTLAGAVLSAVHRQRMMIIVGVGVAAVMTVFSLFLNVGRSALLGRMADGDLHRAAAAVVDQLTGSLRGEMWSTTFAGLAVAMLGAILLAARARRVRRPSW</sequence>
<reference evidence="3" key="1">
    <citation type="submission" date="2020-12" db="EMBL/GenBank/DDBJ databases">
        <title>Genomic characterization of non-nitrogen-fixing Frankia strains.</title>
        <authorList>
            <person name="Carlos-Shanley C."/>
            <person name="Guerra T."/>
            <person name="Hahn D."/>
        </authorList>
    </citation>
    <scope>NUCLEOTIDE SEQUENCE</scope>
    <source>
        <strain evidence="3">CN6</strain>
    </source>
</reference>
<keyword evidence="2" id="KW-1133">Transmembrane helix</keyword>
<dbReference type="EMBL" id="JAEACQ010000293">
    <property type="protein sequence ID" value="MBL7632051.1"/>
    <property type="molecule type" value="Genomic_DNA"/>
</dbReference>
<feature type="transmembrane region" description="Helical" evidence="2">
    <location>
        <begin position="301"/>
        <end position="320"/>
    </location>
</feature>
<protein>
    <recommendedName>
        <fullName evidence="5">Integral membrane protein</fullName>
    </recommendedName>
</protein>
<dbReference type="AlphaFoldDB" id="A0A937RUC5"/>
<accession>A0A937RUC5</accession>
<dbReference type="Proteomes" id="UP000604475">
    <property type="component" value="Unassembled WGS sequence"/>
</dbReference>